<proteinExistence type="predicted"/>
<gene>
    <name evidence="1" type="ORF">CFR75_15590</name>
</gene>
<protein>
    <submittedName>
        <fullName evidence="1">Uncharacterized protein</fullName>
    </submittedName>
</protein>
<dbReference type="RefSeq" id="WP_061276170.1">
    <property type="nucleotide sequence ID" value="NZ_CBCRXN010000062.1"/>
</dbReference>
<name>A0A318PQ66_KOMXY</name>
<dbReference type="Proteomes" id="UP000248257">
    <property type="component" value="Unassembled WGS sequence"/>
</dbReference>
<organism evidence="1 2">
    <name type="scientific">Komagataeibacter xylinus</name>
    <name type="common">Gluconacetobacter xylinus</name>
    <dbReference type="NCBI Taxonomy" id="28448"/>
    <lineage>
        <taxon>Bacteria</taxon>
        <taxon>Pseudomonadati</taxon>
        <taxon>Pseudomonadota</taxon>
        <taxon>Alphaproteobacteria</taxon>
        <taxon>Acetobacterales</taxon>
        <taxon>Acetobacteraceae</taxon>
        <taxon>Komagataeibacter</taxon>
    </lineage>
</organism>
<accession>A0A318PQ66</accession>
<keyword evidence="2" id="KW-1185">Reference proteome</keyword>
<dbReference type="AlphaFoldDB" id="A0A318PQ66"/>
<sequence>MSPEGSVGIFKYRFKEGEKLAFTIEQDFKRWPDAASSTRARFERLTATSLGRTFSEGRTQYIRDQGLCPHVEILDVVAPPSSALAYIEAVLLDRNSTEREKKVFSFIDGLEKEVIKLTTSFREWKATSVKRASMDHDKMRAETLLAIERLQTEHSQEDDTES</sequence>
<comment type="caution">
    <text evidence="1">The sequence shown here is derived from an EMBL/GenBank/DDBJ whole genome shotgun (WGS) entry which is preliminary data.</text>
</comment>
<reference evidence="1 2" key="1">
    <citation type="submission" date="2017-07" db="EMBL/GenBank/DDBJ databases">
        <title>A draft genome sequence of Komagataeibacter xylinus LMG 1515.</title>
        <authorList>
            <person name="Skraban J."/>
            <person name="Cleenwerck I."/>
            <person name="Vandamme P."/>
            <person name="Trcek J."/>
        </authorList>
    </citation>
    <scope>NUCLEOTIDE SEQUENCE [LARGE SCALE GENOMIC DNA]</scope>
    <source>
        <strain evidence="1 2">LMG 1515</strain>
    </source>
</reference>
<evidence type="ECO:0000313" key="2">
    <source>
        <dbReference type="Proteomes" id="UP000248257"/>
    </source>
</evidence>
<evidence type="ECO:0000313" key="1">
    <source>
        <dbReference type="EMBL" id="PYD55603.1"/>
    </source>
</evidence>
<dbReference type="EMBL" id="NKUC01000063">
    <property type="protein sequence ID" value="PYD55603.1"/>
    <property type="molecule type" value="Genomic_DNA"/>
</dbReference>